<keyword evidence="2" id="KW-0479">Metal-binding</keyword>
<dbReference type="InterPro" id="IPR007219">
    <property type="entry name" value="XnlR_reg_dom"/>
</dbReference>
<proteinExistence type="predicted"/>
<dbReference type="Pfam" id="PF04082">
    <property type="entry name" value="Fungal_trans"/>
    <property type="match status" value="1"/>
</dbReference>
<keyword evidence="9" id="KW-1185">Reference proteome</keyword>
<evidence type="ECO:0000256" key="3">
    <source>
        <dbReference type="ARBA" id="ARBA00022737"/>
    </source>
</evidence>
<gene>
    <name evidence="8" type="ORF">BJX67DRAFT_162571</name>
</gene>
<evidence type="ECO:0000313" key="8">
    <source>
        <dbReference type="EMBL" id="KAL2871487.1"/>
    </source>
</evidence>
<dbReference type="RefSeq" id="XP_070890466.1">
    <property type="nucleotide sequence ID" value="XM_071024968.1"/>
</dbReference>
<dbReference type="InterPro" id="IPR051059">
    <property type="entry name" value="VerF-like"/>
</dbReference>
<keyword evidence="5" id="KW-0862">Zinc</keyword>
<dbReference type="Proteomes" id="UP001610432">
    <property type="component" value="Unassembled WGS sequence"/>
</dbReference>
<keyword evidence="4" id="KW-0863">Zinc-finger</keyword>
<protein>
    <recommendedName>
        <fullName evidence="7">Xylanolytic transcriptional activator regulatory domain-containing protein</fullName>
    </recommendedName>
</protein>
<sequence length="691" mass="77272">MPDSNLPAPNNPEAFLGDLTASSIEPSTRTSHQTLAQPTRDFDDFALFIDSMTIPYTDGIAAAFVGQPLLPFSPSPLFGPQMPQCSYAQWQNPSVVSRDMTATHTSAPYLLDEFSSTFPSFESCPSEKFRQEPWRLTQQDWGHLTAEIQLFTSVLPADFFPPSRHTMARYIATYFSGFHRHLPFLHLPTFSYAQYPVDLILAMAAIGAQSSFDHDNAVMFFRTSQAIVTERLRCHKAEQCRRTFSAEHGLPTDSQAPNPRWLRDSSSVQELPPGMSANGHSTSQFGALSAAKTLLLLMAIATWANSKAIYNEAIGLQNTLSSLVREERFLEAQTQTPENITWHKWINIEGFKRTATIIFCFFIFHTIVYDTPPPILNCELDIYLPSREKDWAAASEKDWQAARKESEPESAFQSSFSYLFSKQRGDSNETPKGHSSLGGYALILALIQHIYFLRKTSKCKAPPEQGIAPTDVAAVEQALRNWQNGWYMDPESSFSPGSPQGPISFNSTALLRMAYIRLTVDVGPWRSLNTHDPHGIAQSIHQSPDLEPSHKLTRAVLYSAHALSIPVKIGVNIVARSQAFIWSLQHALCALECAFVISKWLIAMHYRSPDAPLDEDESRLLAYIVDMVAEADPGFYFESNRGVAPHIPDLCSRVIKIWAKLLSGEAVWDVVRMIGKVLEVYGQMLERQAAA</sequence>
<keyword evidence="3" id="KW-0677">Repeat</keyword>
<accession>A0ABR4M4G4</accession>
<keyword evidence="6" id="KW-0539">Nucleus</keyword>
<dbReference type="EMBL" id="JBFXLQ010000003">
    <property type="protein sequence ID" value="KAL2871487.1"/>
    <property type="molecule type" value="Genomic_DNA"/>
</dbReference>
<evidence type="ECO:0000256" key="1">
    <source>
        <dbReference type="ARBA" id="ARBA00004123"/>
    </source>
</evidence>
<dbReference type="GeneID" id="98140040"/>
<comment type="subcellular location">
    <subcellularLocation>
        <location evidence="1">Nucleus</location>
    </subcellularLocation>
</comment>
<feature type="domain" description="Xylanolytic transcriptional activator regulatory" evidence="7">
    <location>
        <begin position="172"/>
        <end position="420"/>
    </location>
</feature>
<dbReference type="PANTHER" id="PTHR40626">
    <property type="entry name" value="MIP31509P"/>
    <property type="match status" value="1"/>
</dbReference>
<reference evidence="8 9" key="1">
    <citation type="submission" date="2024-07" db="EMBL/GenBank/DDBJ databases">
        <title>Section-level genome sequencing and comparative genomics of Aspergillus sections Usti and Cavernicolus.</title>
        <authorList>
            <consortium name="Lawrence Berkeley National Laboratory"/>
            <person name="Nybo J.L."/>
            <person name="Vesth T.C."/>
            <person name="Theobald S."/>
            <person name="Frisvad J.C."/>
            <person name="Larsen T.O."/>
            <person name="Kjaerboelling I."/>
            <person name="Rothschild-Mancinelli K."/>
            <person name="Lyhne E.K."/>
            <person name="Kogle M.E."/>
            <person name="Barry K."/>
            <person name="Clum A."/>
            <person name="Na H."/>
            <person name="Ledsgaard L."/>
            <person name="Lin J."/>
            <person name="Lipzen A."/>
            <person name="Kuo A."/>
            <person name="Riley R."/>
            <person name="Mondo S."/>
            <person name="Labutti K."/>
            <person name="Haridas S."/>
            <person name="Pangalinan J."/>
            <person name="Salamov A.A."/>
            <person name="Simmons B.A."/>
            <person name="Magnuson J.K."/>
            <person name="Chen J."/>
            <person name="Drula E."/>
            <person name="Henrissat B."/>
            <person name="Wiebenga A."/>
            <person name="Lubbers R.J."/>
            <person name="Gomes A.C."/>
            <person name="Macurrencykelacurrency M.R."/>
            <person name="Stajich J."/>
            <person name="Grigoriev I.V."/>
            <person name="Mortensen U.H."/>
            <person name="De Vries R.P."/>
            <person name="Baker S.E."/>
            <person name="Andersen M.R."/>
        </authorList>
    </citation>
    <scope>NUCLEOTIDE SEQUENCE [LARGE SCALE GENOMIC DNA]</scope>
    <source>
        <strain evidence="8 9">CBS 449.75</strain>
    </source>
</reference>
<dbReference type="PANTHER" id="PTHR40626:SF10">
    <property type="entry name" value="C2H2-TYPE DOMAIN-CONTAINING PROTEIN"/>
    <property type="match status" value="1"/>
</dbReference>
<evidence type="ECO:0000256" key="5">
    <source>
        <dbReference type="ARBA" id="ARBA00022833"/>
    </source>
</evidence>
<organism evidence="8 9">
    <name type="scientific">Aspergillus lucknowensis</name>
    <dbReference type="NCBI Taxonomy" id="176173"/>
    <lineage>
        <taxon>Eukaryota</taxon>
        <taxon>Fungi</taxon>
        <taxon>Dikarya</taxon>
        <taxon>Ascomycota</taxon>
        <taxon>Pezizomycotina</taxon>
        <taxon>Eurotiomycetes</taxon>
        <taxon>Eurotiomycetidae</taxon>
        <taxon>Eurotiales</taxon>
        <taxon>Aspergillaceae</taxon>
        <taxon>Aspergillus</taxon>
        <taxon>Aspergillus subgen. Nidulantes</taxon>
    </lineage>
</organism>
<comment type="caution">
    <text evidence="8">The sequence shown here is derived from an EMBL/GenBank/DDBJ whole genome shotgun (WGS) entry which is preliminary data.</text>
</comment>
<name>A0ABR4M4G4_9EURO</name>
<evidence type="ECO:0000259" key="7">
    <source>
        <dbReference type="Pfam" id="PF04082"/>
    </source>
</evidence>
<evidence type="ECO:0000313" key="9">
    <source>
        <dbReference type="Proteomes" id="UP001610432"/>
    </source>
</evidence>
<evidence type="ECO:0000256" key="6">
    <source>
        <dbReference type="ARBA" id="ARBA00023242"/>
    </source>
</evidence>
<evidence type="ECO:0000256" key="2">
    <source>
        <dbReference type="ARBA" id="ARBA00022723"/>
    </source>
</evidence>
<evidence type="ECO:0000256" key="4">
    <source>
        <dbReference type="ARBA" id="ARBA00022771"/>
    </source>
</evidence>
<dbReference type="CDD" id="cd12148">
    <property type="entry name" value="fungal_TF_MHR"/>
    <property type="match status" value="1"/>
</dbReference>